<dbReference type="InterPro" id="IPR001128">
    <property type="entry name" value="Cyt_P450"/>
</dbReference>
<keyword evidence="5 8" id="KW-0560">Oxidoreductase</keyword>
<dbReference type="eggNOG" id="KOG0156">
    <property type="taxonomic scope" value="Eukaryota"/>
</dbReference>
<dbReference type="FunFam" id="1.10.630.10:FF:000175">
    <property type="entry name" value="Cytochrome P450 family 81 subfamily D polypeptide 8"/>
    <property type="match status" value="1"/>
</dbReference>
<keyword evidence="8" id="KW-0503">Monooxygenase</keyword>
<keyword evidence="2" id="KW-0812">Transmembrane</keyword>
<evidence type="ECO:0000256" key="4">
    <source>
        <dbReference type="ARBA" id="ARBA00022989"/>
    </source>
</evidence>
<evidence type="ECO:0000256" key="7">
    <source>
        <dbReference type="PIRSR" id="PIRSR602401-1"/>
    </source>
</evidence>
<reference evidence="9" key="1">
    <citation type="submission" date="2015-04" db="UniProtKB">
        <authorList>
            <consortium name="EnsemblPlants"/>
        </authorList>
    </citation>
    <scope>IDENTIFICATION</scope>
</reference>
<dbReference type="PANTHER" id="PTHR47947">
    <property type="entry name" value="CYTOCHROME P450 82C3-RELATED"/>
    <property type="match status" value="1"/>
</dbReference>
<dbReference type="InterPro" id="IPR036396">
    <property type="entry name" value="Cyt_P450_sf"/>
</dbReference>
<evidence type="ECO:0000313" key="9">
    <source>
        <dbReference type="EnsemblPlants" id="OPUNC03G31990.1"/>
    </source>
</evidence>
<protein>
    <recommendedName>
        <fullName evidence="11">Cytochrome P450</fullName>
    </recommendedName>
</protein>
<comment type="similarity">
    <text evidence="8">Belongs to the cytochrome P450 family.</text>
</comment>
<dbReference type="GO" id="GO:0020037">
    <property type="term" value="F:heme binding"/>
    <property type="evidence" value="ECO:0007669"/>
    <property type="project" value="InterPro"/>
</dbReference>
<dbReference type="InterPro" id="IPR017972">
    <property type="entry name" value="Cyt_P450_CS"/>
</dbReference>
<dbReference type="GO" id="GO:0005506">
    <property type="term" value="F:iron ion binding"/>
    <property type="evidence" value="ECO:0007669"/>
    <property type="project" value="InterPro"/>
</dbReference>
<keyword evidence="6 7" id="KW-0408">Iron</keyword>
<keyword evidence="4" id="KW-0472">Membrane</keyword>
<dbReference type="Pfam" id="PF00067">
    <property type="entry name" value="p450"/>
    <property type="match status" value="1"/>
</dbReference>
<dbReference type="STRING" id="4537.A0A0E0KJA6"/>
<dbReference type="PRINTS" id="PR00385">
    <property type="entry name" value="P450"/>
</dbReference>
<evidence type="ECO:0000256" key="2">
    <source>
        <dbReference type="ARBA" id="ARBA00022692"/>
    </source>
</evidence>
<keyword evidence="10" id="KW-1185">Reference proteome</keyword>
<comment type="cofactor">
    <cofactor evidence="7">
        <name>heme</name>
        <dbReference type="ChEBI" id="CHEBI:30413"/>
    </cofactor>
</comment>
<evidence type="ECO:0000256" key="6">
    <source>
        <dbReference type="ARBA" id="ARBA00023004"/>
    </source>
</evidence>
<sequence length="328" mass="36319">MEAIAQTKTTRPEADADTDMSMEAQEYKHVVDKLNPLHGAANLWDYLPALRWFDVFGVKKKMLAAVNRRNAFLHRLIDAEWQRMDSGVDGGGDGEKKSMISVLLSLQKTASESTKFPITFLFHPLFAAGTETTAITIEWAMSLLLNHPEILKKAQAEIDASVGNSRLVTANDVPQLSYLQCILSETLRLYPAAPLLLSHESSADCAVSSYHVPIGTMLLVNVVAIQRDPMVWKEPNEFKPERFENGESEGLFMIPFGMGRRKCPGETLAFQTIGMVLGTPIQCFDWSRVDGVKIDMTQGSGLTNPKAVPLEAMCKPCEAMCDVLQKIL</sequence>
<proteinExistence type="inferred from homology"/>
<dbReference type="PRINTS" id="PR00463">
    <property type="entry name" value="EP450I"/>
</dbReference>
<dbReference type="PROSITE" id="PS00086">
    <property type="entry name" value="CYTOCHROME_P450"/>
    <property type="match status" value="1"/>
</dbReference>
<dbReference type="SUPFAM" id="SSF48264">
    <property type="entry name" value="Cytochrome P450"/>
    <property type="match status" value="1"/>
</dbReference>
<name>A0A0E0KJA6_ORYPU</name>
<feature type="binding site" description="axial binding residue" evidence="7">
    <location>
        <position position="263"/>
    </location>
    <ligand>
        <name>heme</name>
        <dbReference type="ChEBI" id="CHEBI:30413"/>
    </ligand>
    <ligandPart>
        <name>Fe</name>
        <dbReference type="ChEBI" id="CHEBI:18248"/>
    </ligandPart>
</feature>
<dbReference type="InterPro" id="IPR050651">
    <property type="entry name" value="Plant_Cytochrome_P450_Monoox"/>
</dbReference>
<evidence type="ECO:0000256" key="1">
    <source>
        <dbReference type="ARBA" id="ARBA00022617"/>
    </source>
</evidence>
<keyword evidence="4" id="KW-1133">Transmembrane helix</keyword>
<evidence type="ECO:0000313" key="10">
    <source>
        <dbReference type="Proteomes" id="UP000026962"/>
    </source>
</evidence>
<accession>A0A0E0KJA6</accession>
<evidence type="ECO:0000256" key="5">
    <source>
        <dbReference type="ARBA" id="ARBA00023002"/>
    </source>
</evidence>
<reference evidence="9" key="2">
    <citation type="submission" date="2018-05" db="EMBL/GenBank/DDBJ databases">
        <title>OpunRS2 (Oryza punctata Reference Sequence Version 2).</title>
        <authorList>
            <person name="Zhang J."/>
            <person name="Kudrna D."/>
            <person name="Lee S."/>
            <person name="Talag J."/>
            <person name="Welchert J."/>
            <person name="Wing R.A."/>
        </authorList>
    </citation>
    <scope>NUCLEOTIDE SEQUENCE [LARGE SCALE GENOMIC DNA]</scope>
</reference>
<organism evidence="9">
    <name type="scientific">Oryza punctata</name>
    <name type="common">Red rice</name>
    <dbReference type="NCBI Taxonomy" id="4537"/>
    <lineage>
        <taxon>Eukaryota</taxon>
        <taxon>Viridiplantae</taxon>
        <taxon>Streptophyta</taxon>
        <taxon>Embryophyta</taxon>
        <taxon>Tracheophyta</taxon>
        <taxon>Spermatophyta</taxon>
        <taxon>Magnoliopsida</taxon>
        <taxon>Liliopsida</taxon>
        <taxon>Poales</taxon>
        <taxon>Poaceae</taxon>
        <taxon>BOP clade</taxon>
        <taxon>Oryzoideae</taxon>
        <taxon>Oryzeae</taxon>
        <taxon>Oryzinae</taxon>
        <taxon>Oryza</taxon>
    </lineage>
</organism>
<dbReference type="InterPro" id="IPR002401">
    <property type="entry name" value="Cyt_P450_E_grp-I"/>
</dbReference>
<dbReference type="OMA" id="MCRAREK"/>
<keyword evidence="3 7" id="KW-0479">Metal-binding</keyword>
<evidence type="ECO:0008006" key="11">
    <source>
        <dbReference type="Google" id="ProtNLM"/>
    </source>
</evidence>
<dbReference type="Gramene" id="OPUNC03G31990.1">
    <property type="protein sequence ID" value="OPUNC03G31990.1"/>
    <property type="gene ID" value="OPUNC03G31990"/>
</dbReference>
<dbReference type="PANTHER" id="PTHR47947:SF23">
    <property type="entry name" value="CYTOCHROME P450 FAMILY PROTEIN, EXPRESSED"/>
    <property type="match status" value="1"/>
</dbReference>
<keyword evidence="1 7" id="KW-0349">Heme</keyword>
<evidence type="ECO:0000256" key="8">
    <source>
        <dbReference type="RuleBase" id="RU000461"/>
    </source>
</evidence>
<dbReference type="Proteomes" id="UP000026962">
    <property type="component" value="Chromosome 3"/>
</dbReference>
<dbReference type="GO" id="GO:0004497">
    <property type="term" value="F:monooxygenase activity"/>
    <property type="evidence" value="ECO:0007669"/>
    <property type="project" value="UniProtKB-KW"/>
</dbReference>
<dbReference type="Gene3D" id="1.10.630.10">
    <property type="entry name" value="Cytochrome P450"/>
    <property type="match status" value="1"/>
</dbReference>
<evidence type="ECO:0000256" key="3">
    <source>
        <dbReference type="ARBA" id="ARBA00022723"/>
    </source>
</evidence>
<dbReference type="GO" id="GO:0016705">
    <property type="term" value="F:oxidoreductase activity, acting on paired donors, with incorporation or reduction of molecular oxygen"/>
    <property type="evidence" value="ECO:0007669"/>
    <property type="project" value="InterPro"/>
</dbReference>
<dbReference type="AlphaFoldDB" id="A0A0E0KJA6"/>
<dbReference type="EnsemblPlants" id="OPUNC03G31990.1">
    <property type="protein sequence ID" value="OPUNC03G31990.1"/>
    <property type="gene ID" value="OPUNC03G31990"/>
</dbReference>